<dbReference type="OrthoDB" id="2621411at2759"/>
<name>A0A5C3Q0B8_9AGAR</name>
<evidence type="ECO:0000313" key="2">
    <source>
        <dbReference type="EMBL" id="TFK95574.1"/>
    </source>
</evidence>
<gene>
    <name evidence="2" type="ORF">BDV98DRAFT_577533</name>
</gene>
<evidence type="ECO:0000313" key="3">
    <source>
        <dbReference type="Proteomes" id="UP000305067"/>
    </source>
</evidence>
<accession>A0A5C3Q0B8</accession>
<proteinExistence type="predicted"/>
<sequence>MPEEIRYEKLTKVDVDQECLSFGEYDMFKRSRKMGPRAAISQWGLDVHHNQDDLDHFIVGGFLDEGDYYLPDAELERILKPGLRYVAYPGEGLQSNQASGIPAAPSSPTYDTGESEIELVESSESEREEPNLDKCRRKSLPEKQVLTRRGRAGA</sequence>
<dbReference type="EMBL" id="ML178880">
    <property type="protein sequence ID" value="TFK95574.1"/>
    <property type="molecule type" value="Genomic_DNA"/>
</dbReference>
<evidence type="ECO:0000256" key="1">
    <source>
        <dbReference type="SAM" id="MobiDB-lite"/>
    </source>
</evidence>
<organism evidence="2 3">
    <name type="scientific">Pterulicium gracile</name>
    <dbReference type="NCBI Taxonomy" id="1884261"/>
    <lineage>
        <taxon>Eukaryota</taxon>
        <taxon>Fungi</taxon>
        <taxon>Dikarya</taxon>
        <taxon>Basidiomycota</taxon>
        <taxon>Agaricomycotina</taxon>
        <taxon>Agaricomycetes</taxon>
        <taxon>Agaricomycetidae</taxon>
        <taxon>Agaricales</taxon>
        <taxon>Pleurotineae</taxon>
        <taxon>Pterulaceae</taxon>
        <taxon>Pterulicium</taxon>
    </lineage>
</organism>
<dbReference type="AlphaFoldDB" id="A0A5C3Q0B8"/>
<keyword evidence="3" id="KW-1185">Reference proteome</keyword>
<feature type="compositionally biased region" description="Basic and acidic residues" evidence="1">
    <location>
        <begin position="124"/>
        <end position="134"/>
    </location>
</feature>
<feature type="compositionally biased region" description="Acidic residues" evidence="1">
    <location>
        <begin position="113"/>
        <end position="123"/>
    </location>
</feature>
<dbReference type="Proteomes" id="UP000305067">
    <property type="component" value="Unassembled WGS sequence"/>
</dbReference>
<reference evidence="2 3" key="1">
    <citation type="journal article" date="2019" name="Nat. Ecol. Evol.">
        <title>Megaphylogeny resolves global patterns of mushroom evolution.</title>
        <authorList>
            <person name="Varga T."/>
            <person name="Krizsan K."/>
            <person name="Foldi C."/>
            <person name="Dima B."/>
            <person name="Sanchez-Garcia M."/>
            <person name="Sanchez-Ramirez S."/>
            <person name="Szollosi G.J."/>
            <person name="Szarkandi J.G."/>
            <person name="Papp V."/>
            <person name="Albert L."/>
            <person name="Andreopoulos W."/>
            <person name="Angelini C."/>
            <person name="Antonin V."/>
            <person name="Barry K.W."/>
            <person name="Bougher N.L."/>
            <person name="Buchanan P."/>
            <person name="Buyck B."/>
            <person name="Bense V."/>
            <person name="Catcheside P."/>
            <person name="Chovatia M."/>
            <person name="Cooper J."/>
            <person name="Damon W."/>
            <person name="Desjardin D."/>
            <person name="Finy P."/>
            <person name="Geml J."/>
            <person name="Haridas S."/>
            <person name="Hughes K."/>
            <person name="Justo A."/>
            <person name="Karasinski D."/>
            <person name="Kautmanova I."/>
            <person name="Kiss B."/>
            <person name="Kocsube S."/>
            <person name="Kotiranta H."/>
            <person name="LaButti K.M."/>
            <person name="Lechner B.E."/>
            <person name="Liimatainen K."/>
            <person name="Lipzen A."/>
            <person name="Lukacs Z."/>
            <person name="Mihaltcheva S."/>
            <person name="Morgado L.N."/>
            <person name="Niskanen T."/>
            <person name="Noordeloos M.E."/>
            <person name="Ohm R.A."/>
            <person name="Ortiz-Santana B."/>
            <person name="Ovrebo C."/>
            <person name="Racz N."/>
            <person name="Riley R."/>
            <person name="Savchenko A."/>
            <person name="Shiryaev A."/>
            <person name="Soop K."/>
            <person name="Spirin V."/>
            <person name="Szebenyi C."/>
            <person name="Tomsovsky M."/>
            <person name="Tulloss R.E."/>
            <person name="Uehling J."/>
            <person name="Grigoriev I.V."/>
            <person name="Vagvolgyi C."/>
            <person name="Papp T."/>
            <person name="Martin F.M."/>
            <person name="Miettinen O."/>
            <person name="Hibbett D.S."/>
            <person name="Nagy L.G."/>
        </authorList>
    </citation>
    <scope>NUCLEOTIDE SEQUENCE [LARGE SCALE GENOMIC DNA]</scope>
    <source>
        <strain evidence="2 3">CBS 309.79</strain>
    </source>
</reference>
<protein>
    <submittedName>
        <fullName evidence="2">Uncharacterized protein</fullName>
    </submittedName>
</protein>
<feature type="region of interest" description="Disordered" evidence="1">
    <location>
        <begin position="94"/>
        <end position="154"/>
    </location>
</feature>